<dbReference type="AlphaFoldDB" id="A0A4Q0I716"/>
<proteinExistence type="predicted"/>
<evidence type="ECO:0000313" key="1">
    <source>
        <dbReference type="EMBL" id="RXE58782.1"/>
    </source>
</evidence>
<gene>
    <name evidence="1" type="ORF">EFD62_10790</name>
</gene>
<evidence type="ECO:0000313" key="2">
    <source>
        <dbReference type="Proteomes" id="UP000289166"/>
    </source>
</evidence>
<comment type="caution">
    <text evidence="1">The sequence shown here is derived from an EMBL/GenBank/DDBJ whole genome shotgun (WGS) entry which is preliminary data.</text>
</comment>
<dbReference type="EMBL" id="RLII01000013">
    <property type="protein sequence ID" value="RXE58782.1"/>
    <property type="molecule type" value="Genomic_DNA"/>
</dbReference>
<accession>A0A4Q0I716</accession>
<keyword evidence="2" id="KW-1185">Reference proteome</keyword>
<dbReference type="RefSeq" id="WP_069195423.1">
    <property type="nucleotide sequence ID" value="NZ_RLII01000013.1"/>
</dbReference>
<name>A0A4Q0I716_9FIRM</name>
<reference evidence="2" key="1">
    <citation type="submission" date="2018-11" db="EMBL/GenBank/DDBJ databases">
        <title>Genome sequencing of a novel mesophilic and cellulolytic organism within the genus Hungateiclostridium.</title>
        <authorList>
            <person name="Rettenmaier R."/>
            <person name="Liebl W."/>
            <person name="Zverlov V."/>
        </authorList>
    </citation>
    <scope>NUCLEOTIDE SEQUENCE [LARGE SCALE GENOMIC DNA]</scope>
    <source>
        <strain evidence="2">N2K1</strain>
    </source>
</reference>
<protein>
    <submittedName>
        <fullName evidence="1">Uncharacterized protein</fullName>
    </submittedName>
</protein>
<dbReference type="OrthoDB" id="2085778at2"/>
<organism evidence="1 2">
    <name type="scientific">Acetivibrio mesophilus</name>
    <dbReference type="NCBI Taxonomy" id="2487273"/>
    <lineage>
        <taxon>Bacteria</taxon>
        <taxon>Bacillati</taxon>
        <taxon>Bacillota</taxon>
        <taxon>Clostridia</taxon>
        <taxon>Eubacteriales</taxon>
        <taxon>Oscillospiraceae</taxon>
        <taxon>Acetivibrio</taxon>
    </lineage>
</organism>
<dbReference type="Proteomes" id="UP000289166">
    <property type="component" value="Unassembled WGS sequence"/>
</dbReference>
<sequence>MEFIKRKLLNECIRFIELCQSYVLDGRINVETYSSLSGIKISFIKDMLEREKTSIYFDRDFSRRINELFKKNSLIYEMSKKVINR</sequence>